<dbReference type="Pfam" id="PF02089">
    <property type="entry name" value="Palm_thioest"/>
    <property type="match status" value="3"/>
</dbReference>
<dbReference type="PANTHER" id="PTHR11247:SF76">
    <property type="entry name" value="ALPHA_BETA-HYDROLASES SUPERFAMILY PROTEIN"/>
    <property type="match status" value="1"/>
</dbReference>
<proteinExistence type="inferred from homology"/>
<dbReference type="GO" id="GO:0008233">
    <property type="term" value="F:peptidase activity"/>
    <property type="evidence" value="ECO:0007669"/>
    <property type="project" value="UniProtKB-KW"/>
</dbReference>
<dbReference type="GO" id="GO:0006508">
    <property type="term" value="P:proteolysis"/>
    <property type="evidence" value="ECO:0007669"/>
    <property type="project" value="UniProtKB-KW"/>
</dbReference>
<evidence type="ECO:0000259" key="5">
    <source>
        <dbReference type="PROSITE" id="PS51858"/>
    </source>
</evidence>
<evidence type="ECO:0000313" key="6">
    <source>
        <dbReference type="EMBL" id="CAE6191120.1"/>
    </source>
</evidence>
<dbReference type="EMBL" id="LR999457">
    <property type="protein sequence ID" value="CAE6191120.1"/>
    <property type="molecule type" value="Genomic_DNA"/>
</dbReference>
<evidence type="ECO:0000256" key="2">
    <source>
        <dbReference type="ARBA" id="ARBA00022670"/>
    </source>
</evidence>
<dbReference type="SUPFAM" id="SSF53474">
    <property type="entry name" value="alpha/beta-Hydrolases"/>
    <property type="match status" value="3"/>
</dbReference>
<feature type="domain" description="PPPDE" evidence="5">
    <location>
        <begin position="1"/>
        <end position="67"/>
    </location>
</feature>
<dbReference type="InterPro" id="IPR008580">
    <property type="entry name" value="PPPDE_dom"/>
</dbReference>
<organism evidence="6 7">
    <name type="scientific">Arabidopsis arenosa</name>
    <name type="common">Sand rock-cress</name>
    <name type="synonym">Cardaminopsis arenosa</name>
    <dbReference type="NCBI Taxonomy" id="38785"/>
    <lineage>
        <taxon>Eukaryota</taxon>
        <taxon>Viridiplantae</taxon>
        <taxon>Streptophyta</taxon>
        <taxon>Embryophyta</taxon>
        <taxon>Tracheophyta</taxon>
        <taxon>Spermatophyta</taxon>
        <taxon>Magnoliopsida</taxon>
        <taxon>eudicotyledons</taxon>
        <taxon>Gunneridae</taxon>
        <taxon>Pentapetalae</taxon>
        <taxon>rosids</taxon>
        <taxon>malvids</taxon>
        <taxon>Brassicales</taxon>
        <taxon>Brassicaceae</taxon>
        <taxon>Camelineae</taxon>
        <taxon>Arabidopsis</taxon>
    </lineage>
</organism>
<keyword evidence="7" id="KW-1185">Reference proteome</keyword>
<evidence type="ECO:0000256" key="3">
    <source>
        <dbReference type="ARBA" id="ARBA00022801"/>
    </source>
</evidence>
<gene>
    <name evidence="6" type="ORF">AARE701A_LOCUS19163</name>
</gene>
<dbReference type="InterPro" id="IPR029058">
    <property type="entry name" value="AB_hydrolase_fold"/>
</dbReference>
<reference evidence="6" key="1">
    <citation type="submission" date="2021-01" db="EMBL/GenBank/DDBJ databases">
        <authorList>
            <person name="Bezrukov I."/>
        </authorList>
    </citation>
    <scope>NUCLEOTIDE SEQUENCE</scope>
</reference>
<dbReference type="Proteomes" id="UP000682877">
    <property type="component" value="Chromosome 7"/>
</dbReference>
<dbReference type="PROSITE" id="PS51858">
    <property type="entry name" value="PPPDE"/>
    <property type="match status" value="1"/>
</dbReference>
<dbReference type="Gene3D" id="3.90.1720.30">
    <property type="entry name" value="PPPDE domains"/>
    <property type="match status" value="1"/>
</dbReference>
<evidence type="ECO:0000256" key="1">
    <source>
        <dbReference type="ARBA" id="ARBA00008140"/>
    </source>
</evidence>
<protein>
    <recommendedName>
        <fullName evidence="5">PPPDE domain-containing protein</fullName>
    </recommendedName>
</protein>
<dbReference type="InterPro" id="IPR042266">
    <property type="entry name" value="PPPDE_sf"/>
</dbReference>
<evidence type="ECO:0000256" key="4">
    <source>
        <dbReference type="SAM" id="MobiDB-lite"/>
    </source>
</evidence>
<comment type="similarity">
    <text evidence="1">Belongs to the DeSI family.</text>
</comment>
<dbReference type="Pfam" id="PF05903">
    <property type="entry name" value="Peptidase_C97"/>
    <property type="match status" value="1"/>
</dbReference>
<dbReference type="GO" id="GO:0016790">
    <property type="term" value="F:thiolester hydrolase activity"/>
    <property type="evidence" value="ECO:0007669"/>
    <property type="project" value="TreeGrafter"/>
</dbReference>
<dbReference type="PANTHER" id="PTHR11247">
    <property type="entry name" value="PALMITOYL-PROTEIN THIOESTERASE/DOLICHYLDIPHOSPHATASE 1"/>
    <property type="match status" value="1"/>
</dbReference>
<name>A0A8S2B403_ARAAE</name>
<sequence>MSRSDFRSYMEKLSRKYHGDTYHLIAKNCNHFTEEVCLQLTGKPIPGWINRLARVGSFCNCLLPESIQLTAVSALPERLEFSDEEESNSEASSVSDEEGSEQHLINAADREIVEIGDGEKDSWFMPLIKQTSLACEKVKTMKELSQGYNIVAESQGNLVARGLIEFCDNAPPVINYISLGGPHAGIAKIPKCASGPICDIGEAMLKLEVYTDFVQDHIAPSGYIKIPGEFSKYLEHSKYLPKVNNERPDERNSTFKDRFTNLHNLVLVMFESDTTLIPKETAWFGYYEDDGFDTLLSTQQTKLYREDWIGLKALDVAGKVKFESVLGDHLSISDEEVVEYVVPYLMERWIRDQCSNGGVSSFVQLLSNLSSSPGSCLEIGDGEQDSVTMPLTQQASVACEKVKKMKELSQGYNIVAQSQGNLVARGLIEFCDNAPPVFNYISLGGPHAGISDIPKCNSTLCELLKTEVYTDFVQDHIAPSGYIKIPTDIKNYLEHSKYLPQLNNERPKERNATFKDRFTSLHNLVLVMFEGDTVVIPKESSWFGYYPDGASTPLLSPQQTKLYTEDWIGLKTLNTAGKVKFVSVHGEHLRIAQEDVVKYVAPYLKNQPASMRFGGECSNNKVSNLTQFLINHSGYPGTCVEIGNGVQDSLFMPLRQQASIACEKIKQMKELSEGYNIVAESQGNLVARGLIEFCDNAPPVINYVSLGGPHAGVAAIPKGCTSPFCMLLKAVFAVIYTDLAQDHTAPSGYVKKPMEIANYLEHSKYLPKLNNERPGEKNSTFKDRFTSLQNLVLIMFRNDTILVPRETSWFGYYPDGASSSTPVLPPQKTKLYTEDWIGLKTLDDAGKVKFISVPGGHIEIAEEDLVKYVVPYLQNESTFTSEHEAM</sequence>
<feature type="region of interest" description="Disordered" evidence="4">
    <location>
        <begin position="80"/>
        <end position="102"/>
    </location>
</feature>
<evidence type="ECO:0000313" key="7">
    <source>
        <dbReference type="Proteomes" id="UP000682877"/>
    </source>
</evidence>
<keyword evidence="2" id="KW-0645">Protease</keyword>
<accession>A0A8S2B403</accession>
<dbReference type="AlphaFoldDB" id="A0A8S2B403"/>
<keyword evidence="3" id="KW-0378">Hydrolase</keyword>
<dbReference type="Gene3D" id="3.40.50.1820">
    <property type="entry name" value="alpha/beta hydrolase"/>
    <property type="match status" value="3"/>
</dbReference>